<evidence type="ECO:0000313" key="2">
    <source>
        <dbReference type="Proteomes" id="UP000217784"/>
    </source>
</evidence>
<sequence>MEKSQFIEITYLNSKDKELFKIGENNVEKLAVQTNEIIIHFNDNNHKYRRVIPFSSVLYFDTNYMPEAPALTF</sequence>
<dbReference type="EMBL" id="LMVM01000006">
    <property type="protein sequence ID" value="PAV05410.1"/>
    <property type="molecule type" value="Genomic_DNA"/>
</dbReference>
<proteinExistence type="predicted"/>
<evidence type="ECO:0000313" key="1">
    <source>
        <dbReference type="EMBL" id="PAV05410.1"/>
    </source>
</evidence>
<reference evidence="1 2" key="1">
    <citation type="journal article" date="2017" name="BMC Genomics">
        <title>Genomic analysis of methanogenic archaea reveals a shift towards energy conservation.</title>
        <authorList>
            <person name="Gilmore S.P."/>
            <person name="Henske J.K."/>
            <person name="Sexton J.A."/>
            <person name="Solomon K.V."/>
            <person name="Seppala S."/>
            <person name="Yoo J.I."/>
            <person name="Huyett L.M."/>
            <person name="Pressman A."/>
            <person name="Cogan J.Z."/>
            <person name="Kivenson V."/>
            <person name="Peng X."/>
            <person name="Tan Y."/>
            <person name="Valentine D.L."/>
            <person name="O'Malley M.A."/>
        </authorList>
    </citation>
    <scope>NUCLEOTIDE SEQUENCE [LARGE SCALE GENOMIC DNA]</scope>
    <source>
        <strain evidence="1 2">M.o.H.</strain>
    </source>
</reference>
<keyword evidence="2" id="KW-1185">Reference proteome</keyword>
<gene>
    <name evidence="1" type="ORF">ASJ80_09795</name>
</gene>
<dbReference type="RefSeq" id="WP_069585770.1">
    <property type="nucleotide sequence ID" value="NZ_LMVM01000006.1"/>
</dbReference>
<name>A0A2A2H816_METBR</name>
<accession>A0A2A2H816</accession>
<dbReference type="Proteomes" id="UP000217784">
    <property type="component" value="Unassembled WGS sequence"/>
</dbReference>
<dbReference type="AlphaFoldDB" id="A0A2A2H816"/>
<protein>
    <submittedName>
        <fullName evidence="1">Uncharacterized protein</fullName>
    </submittedName>
</protein>
<comment type="caution">
    <text evidence="1">The sequence shown here is derived from an EMBL/GenBank/DDBJ whole genome shotgun (WGS) entry which is preliminary data.</text>
</comment>
<dbReference type="OrthoDB" id="372667at2157"/>
<organism evidence="1 2">
    <name type="scientific">Methanobacterium bryantii</name>
    <dbReference type="NCBI Taxonomy" id="2161"/>
    <lineage>
        <taxon>Archaea</taxon>
        <taxon>Methanobacteriati</taxon>
        <taxon>Methanobacteriota</taxon>
        <taxon>Methanomada group</taxon>
        <taxon>Methanobacteria</taxon>
        <taxon>Methanobacteriales</taxon>
        <taxon>Methanobacteriaceae</taxon>
        <taxon>Methanobacterium</taxon>
    </lineage>
</organism>